<dbReference type="SUPFAM" id="SSF51621">
    <property type="entry name" value="Phosphoenolpyruvate/pyruvate domain"/>
    <property type="match status" value="1"/>
</dbReference>
<proteinExistence type="predicted"/>
<evidence type="ECO:0000313" key="2">
    <source>
        <dbReference type="EMBL" id="PHM38324.1"/>
    </source>
</evidence>
<dbReference type="EC" id="2.7.8.23" evidence="2 3"/>
<dbReference type="CDD" id="cd00377">
    <property type="entry name" value="ICL_PEPM"/>
    <property type="match status" value="1"/>
</dbReference>
<dbReference type="PANTHER" id="PTHR42905">
    <property type="entry name" value="PHOSPHOENOLPYRUVATE CARBOXYLASE"/>
    <property type="match status" value="1"/>
</dbReference>
<dbReference type="InterPro" id="IPR039556">
    <property type="entry name" value="ICL/PEPM"/>
</dbReference>
<dbReference type="EMBL" id="FTLG01000077">
    <property type="protein sequence ID" value="SIP72868.1"/>
    <property type="molecule type" value="Genomic_DNA"/>
</dbReference>
<dbReference type="Proteomes" id="UP000196435">
    <property type="component" value="Unassembled WGS sequence"/>
</dbReference>
<dbReference type="Gene3D" id="3.20.20.60">
    <property type="entry name" value="Phosphoenolpyruvate-binding domains"/>
    <property type="match status" value="1"/>
</dbReference>
<sequence>MRKISLDEKIQIFSQLHEEGKLILANSWDVMSTRLAEQCGVKAIATTSAGISWSLGYPDNQLADRKVIMKALSLITASTNLPVTADVEDGLLTPDESMDDLVEDLYFVGCVGINIEDTKNGKSLPIDAGAERIASVRTAANKIHYSLFINARIDSWLRGENTDPEHLISRANTYLAAGADGIFIPGLTDLSVCRAISSRINGPLNIMAQVGAPSVKEFFAAGARRISGGAFFAEQAYASTLTGMEHFLRDGLLKHNEQSKLNYTTLNALLNER</sequence>
<dbReference type="Pfam" id="PF13714">
    <property type="entry name" value="PEP_mutase"/>
    <property type="match status" value="1"/>
</dbReference>
<dbReference type="InterPro" id="IPR015813">
    <property type="entry name" value="Pyrv/PenolPyrv_kinase-like_dom"/>
</dbReference>
<dbReference type="PANTHER" id="PTHR42905:SF16">
    <property type="entry name" value="CARBOXYPHOSPHONOENOLPYRUVATE PHOSPHONOMUTASE-LIKE PROTEIN (AFU_ORTHOLOGUE AFUA_5G07230)"/>
    <property type="match status" value="1"/>
</dbReference>
<evidence type="ECO:0000256" key="1">
    <source>
        <dbReference type="ARBA" id="ARBA00022723"/>
    </source>
</evidence>
<dbReference type="GO" id="GO:0008807">
    <property type="term" value="F:carboxyvinyl-carboxyphosphonate phosphorylmutase activity"/>
    <property type="evidence" value="ECO:0007669"/>
    <property type="project" value="UniProtKB-EC"/>
</dbReference>
<dbReference type="InterPro" id="IPR040442">
    <property type="entry name" value="Pyrv_kinase-like_dom_sf"/>
</dbReference>
<dbReference type="EMBL" id="NIBU01000003">
    <property type="protein sequence ID" value="PHM38324.1"/>
    <property type="molecule type" value="Genomic_DNA"/>
</dbReference>
<gene>
    <name evidence="2" type="ORF">Xinn_00446</name>
    <name evidence="3" type="ORF">XIS1_1680105</name>
</gene>
<dbReference type="AlphaFoldDB" id="A0A1N6MVI0"/>
<dbReference type="Proteomes" id="UP000224871">
    <property type="component" value="Unassembled WGS sequence"/>
</dbReference>
<reference evidence="3" key="1">
    <citation type="submission" date="2016-12" db="EMBL/GenBank/DDBJ databases">
        <authorList>
            <person name="Song W.-J."/>
            <person name="Kurnit D.M."/>
        </authorList>
    </citation>
    <scope>NUCLEOTIDE SEQUENCE [LARGE SCALE GENOMIC DNA]</scope>
    <source>
        <strain evidence="3">HGB1681</strain>
    </source>
</reference>
<evidence type="ECO:0000313" key="4">
    <source>
        <dbReference type="Proteomes" id="UP000196435"/>
    </source>
</evidence>
<accession>A0A1N6MVI0</accession>
<reference evidence="2 5" key="3">
    <citation type="journal article" date="2017" name="Nat. Microbiol.">
        <title>Natural product diversity associated with the nematode symbionts Photorhabdus and Xenorhabdus.</title>
        <authorList>
            <person name="Tobias N.J."/>
            <person name="Wolff H."/>
            <person name="Djahanschiri B."/>
            <person name="Grundmann F."/>
            <person name="Kronenwerth M."/>
            <person name="Shi Y.M."/>
            <person name="Simonyi S."/>
            <person name="Grun P."/>
            <person name="Shapiro-Ilan D."/>
            <person name="Pidot S.J."/>
            <person name="Stinear T.P."/>
            <person name="Ebersberger I."/>
            <person name="Bode H.B."/>
        </authorList>
    </citation>
    <scope>NUCLEOTIDE SEQUENCE [LARGE SCALE GENOMIC DNA]</scope>
    <source>
        <strain evidence="2 5">DSM 16336</strain>
    </source>
</reference>
<organism evidence="3 4">
    <name type="scientific">Xenorhabdus innexi</name>
    <dbReference type="NCBI Taxonomy" id="290109"/>
    <lineage>
        <taxon>Bacteria</taxon>
        <taxon>Pseudomonadati</taxon>
        <taxon>Pseudomonadota</taxon>
        <taxon>Gammaproteobacteria</taxon>
        <taxon>Enterobacterales</taxon>
        <taxon>Morganellaceae</taxon>
        <taxon>Xenorhabdus</taxon>
    </lineage>
</organism>
<name>A0A1N6MVI0_9GAMM</name>
<keyword evidence="5" id="KW-1185">Reference proteome</keyword>
<dbReference type="OrthoDB" id="9780430at2"/>
<reference evidence="4" key="2">
    <citation type="submission" date="2016-12" db="EMBL/GenBank/DDBJ databases">
        <authorList>
            <person name="Gaudriault S."/>
        </authorList>
    </citation>
    <scope>NUCLEOTIDE SEQUENCE [LARGE SCALE GENOMIC DNA]</scope>
    <source>
        <strain evidence="4">HGB1681 (deposited as PTA-6826 in the American Type Culture Collection)</strain>
    </source>
</reference>
<protein>
    <submittedName>
        <fullName evidence="2 3">Carboxyvinyl-carboxyphosphonate phosphorylmutase</fullName>
        <ecNumber evidence="2 3">2.7.8.23</ecNumber>
    </submittedName>
</protein>
<keyword evidence="1" id="KW-0479">Metal-binding</keyword>
<evidence type="ECO:0000313" key="5">
    <source>
        <dbReference type="Proteomes" id="UP000224871"/>
    </source>
</evidence>
<evidence type="ECO:0000313" key="3">
    <source>
        <dbReference type="EMBL" id="SIP72868.1"/>
    </source>
</evidence>
<dbReference type="GO" id="GO:0046872">
    <property type="term" value="F:metal ion binding"/>
    <property type="evidence" value="ECO:0007669"/>
    <property type="project" value="UniProtKB-KW"/>
</dbReference>
<keyword evidence="3" id="KW-0808">Transferase</keyword>